<dbReference type="EMBL" id="KQ434772">
    <property type="protein sequence ID" value="KZC03883.1"/>
    <property type="molecule type" value="Genomic_DNA"/>
</dbReference>
<keyword evidence="2" id="KW-1185">Reference proteome</keyword>
<organism evidence="1 2">
    <name type="scientific">Dufourea novaeangliae</name>
    <name type="common">Sweat bee</name>
    <dbReference type="NCBI Taxonomy" id="178035"/>
    <lineage>
        <taxon>Eukaryota</taxon>
        <taxon>Metazoa</taxon>
        <taxon>Ecdysozoa</taxon>
        <taxon>Arthropoda</taxon>
        <taxon>Hexapoda</taxon>
        <taxon>Insecta</taxon>
        <taxon>Pterygota</taxon>
        <taxon>Neoptera</taxon>
        <taxon>Endopterygota</taxon>
        <taxon>Hymenoptera</taxon>
        <taxon>Apocrita</taxon>
        <taxon>Aculeata</taxon>
        <taxon>Apoidea</taxon>
        <taxon>Anthophila</taxon>
        <taxon>Halictidae</taxon>
        <taxon>Rophitinae</taxon>
        <taxon>Dufourea</taxon>
    </lineage>
</organism>
<sequence>MLAPLSYHSLSGHFETMQGAAQHLTDSALPTSSRIPRTLHALRIGEQQQQQQTNARLRCVPIRTPHFVY</sequence>
<name>A0A154NWB5_DUFNO</name>
<accession>A0A154NWB5</accession>
<dbReference type="AlphaFoldDB" id="A0A154NWB5"/>
<dbReference type="Proteomes" id="UP000076502">
    <property type="component" value="Unassembled WGS sequence"/>
</dbReference>
<evidence type="ECO:0000313" key="2">
    <source>
        <dbReference type="Proteomes" id="UP000076502"/>
    </source>
</evidence>
<reference evidence="1 2" key="1">
    <citation type="submission" date="2015-07" db="EMBL/GenBank/DDBJ databases">
        <title>The genome of Dufourea novaeangliae.</title>
        <authorList>
            <person name="Pan H."/>
            <person name="Kapheim K."/>
        </authorList>
    </citation>
    <scope>NUCLEOTIDE SEQUENCE [LARGE SCALE GENOMIC DNA]</scope>
    <source>
        <strain evidence="1">0120121106</strain>
        <tissue evidence="1">Whole body</tissue>
    </source>
</reference>
<gene>
    <name evidence="1" type="ORF">WN55_00062</name>
</gene>
<evidence type="ECO:0000313" key="1">
    <source>
        <dbReference type="EMBL" id="KZC03883.1"/>
    </source>
</evidence>
<protein>
    <submittedName>
        <fullName evidence="1">Uncharacterized protein</fullName>
    </submittedName>
</protein>
<proteinExistence type="predicted"/>